<dbReference type="EMBL" id="BK015736">
    <property type="protein sequence ID" value="DAE22676.1"/>
    <property type="molecule type" value="Genomic_DNA"/>
</dbReference>
<protein>
    <submittedName>
        <fullName evidence="1">Uncharacterized protein</fullName>
    </submittedName>
</protein>
<accession>A0A8S5QVK0</accession>
<organism evidence="1">
    <name type="scientific">Phage sp. ctfRs3</name>
    <dbReference type="NCBI Taxonomy" id="2826751"/>
    <lineage>
        <taxon>Viruses</taxon>
    </lineage>
</organism>
<sequence length="35" mass="4147">MRYLIMLKSQNNHSLEVKSIEEIKTYSKEKGLFTS</sequence>
<name>A0A8S5QVK0_9VIRU</name>
<evidence type="ECO:0000313" key="1">
    <source>
        <dbReference type="EMBL" id="DAE22676.1"/>
    </source>
</evidence>
<reference evidence="1" key="1">
    <citation type="journal article" date="2021" name="Proc. Natl. Acad. Sci. U.S.A.">
        <title>A Catalog of Tens of Thousands of Viruses from Human Metagenomes Reveals Hidden Associations with Chronic Diseases.</title>
        <authorList>
            <person name="Tisza M.J."/>
            <person name="Buck C.B."/>
        </authorList>
    </citation>
    <scope>NUCLEOTIDE SEQUENCE</scope>
    <source>
        <strain evidence="1">CtfRs3</strain>
    </source>
</reference>
<proteinExistence type="predicted"/>